<gene>
    <name evidence="2" type="ORF">PHMEG_00039349</name>
</gene>
<name>A0A225UG02_9STRA</name>
<dbReference type="AlphaFoldDB" id="A0A225UG02"/>
<evidence type="ECO:0000313" key="3">
    <source>
        <dbReference type="Proteomes" id="UP000198211"/>
    </source>
</evidence>
<feature type="compositionally biased region" description="Basic and acidic residues" evidence="1">
    <location>
        <begin position="306"/>
        <end position="316"/>
    </location>
</feature>
<organism evidence="2 3">
    <name type="scientific">Phytophthora megakarya</name>
    <dbReference type="NCBI Taxonomy" id="4795"/>
    <lineage>
        <taxon>Eukaryota</taxon>
        <taxon>Sar</taxon>
        <taxon>Stramenopiles</taxon>
        <taxon>Oomycota</taxon>
        <taxon>Peronosporomycetes</taxon>
        <taxon>Peronosporales</taxon>
        <taxon>Peronosporaceae</taxon>
        <taxon>Phytophthora</taxon>
    </lineage>
</organism>
<accession>A0A225UG02</accession>
<reference evidence="3" key="1">
    <citation type="submission" date="2017-03" db="EMBL/GenBank/DDBJ databases">
        <title>Phytopthora megakarya and P. palmivora, two closely related causual agents of cacao black pod achieved similar genome size and gene model numbers by different mechanisms.</title>
        <authorList>
            <person name="Ali S."/>
            <person name="Shao J."/>
            <person name="Larry D.J."/>
            <person name="Kronmiller B."/>
            <person name="Shen D."/>
            <person name="Strem M.D."/>
            <person name="Melnick R.L."/>
            <person name="Guiltinan M.J."/>
            <person name="Tyler B.M."/>
            <person name="Meinhardt L.W."/>
            <person name="Bailey B.A."/>
        </authorList>
    </citation>
    <scope>NUCLEOTIDE SEQUENCE [LARGE SCALE GENOMIC DNA]</scope>
    <source>
        <strain evidence="3">zdho120</strain>
    </source>
</reference>
<feature type="region of interest" description="Disordered" evidence="1">
    <location>
        <begin position="300"/>
        <end position="346"/>
    </location>
</feature>
<dbReference type="OrthoDB" id="106057at2759"/>
<keyword evidence="3" id="KW-1185">Reference proteome</keyword>
<feature type="compositionally biased region" description="Low complexity" evidence="1">
    <location>
        <begin position="330"/>
        <end position="346"/>
    </location>
</feature>
<evidence type="ECO:0000313" key="2">
    <source>
        <dbReference type="EMBL" id="OWY91880.1"/>
    </source>
</evidence>
<comment type="caution">
    <text evidence="2">The sequence shown here is derived from an EMBL/GenBank/DDBJ whole genome shotgun (WGS) entry which is preliminary data.</text>
</comment>
<sequence length="346" mass="37874">MSLLEYIHRSRRLVSCITIHPVDMATQVHVFISGMNAGYQRFYLTRKTPSTLEEAFAVALREDYSVTASQAFDVSRPLVNEPEPEPMEVGALLVVDSRLIVLSLHVEGAKSPIRALVDSGVTNNFVRAEGLPVLPADMRVSEGPGHMVVKCADGKPRRVPPRSSTFAYEFDGFRGSDDFLPHIDWLAQTVRPRDINVNAVLASLSGTPNQWPHVAVMDPDSMATAAPEECDGPPCAACERTTCADPKQDPHDISDVVEHGFPRPEEQRLFNEEDVVEYGLPHAVEHGFPRVVERELPEAVDAVESSDPRPDADVVSRRPSSVAMIERGLSSAATDAPTTSSTSWPS</sequence>
<evidence type="ECO:0000256" key="1">
    <source>
        <dbReference type="SAM" id="MobiDB-lite"/>
    </source>
</evidence>
<dbReference type="Proteomes" id="UP000198211">
    <property type="component" value="Unassembled WGS sequence"/>
</dbReference>
<proteinExistence type="predicted"/>
<dbReference type="EMBL" id="NBNE01019286">
    <property type="protein sequence ID" value="OWY91880.1"/>
    <property type="molecule type" value="Genomic_DNA"/>
</dbReference>
<protein>
    <submittedName>
        <fullName evidence="2">Polyprotein</fullName>
    </submittedName>
</protein>